<dbReference type="SUPFAM" id="SSF55821">
    <property type="entry name" value="YrdC/RibB"/>
    <property type="match status" value="1"/>
</dbReference>
<dbReference type="Pfam" id="PF01300">
    <property type="entry name" value="Sua5_yciO_yrdC"/>
    <property type="match status" value="1"/>
</dbReference>
<dbReference type="InterPro" id="IPR006070">
    <property type="entry name" value="Sua5-like_dom"/>
</dbReference>
<dbReference type="Proteomes" id="UP000191094">
    <property type="component" value="Unassembled WGS sequence"/>
</dbReference>
<comment type="caution">
    <text evidence="2">The sequence shown here is derived from an EMBL/GenBank/DDBJ whole genome shotgun (WGS) entry which is preliminary data.</text>
</comment>
<dbReference type="InterPro" id="IPR017945">
    <property type="entry name" value="DHBP_synth_RibB-like_a/b_dom"/>
</dbReference>
<evidence type="ECO:0000313" key="2">
    <source>
        <dbReference type="EMBL" id="OOS19552.1"/>
    </source>
</evidence>
<organism evidence="2 3">
    <name type="scientific">Lwoffella lincolnii</name>
    <dbReference type="NCBI Taxonomy" id="90241"/>
    <lineage>
        <taxon>Bacteria</taxon>
        <taxon>Pseudomonadati</taxon>
        <taxon>Pseudomonadota</taxon>
        <taxon>Gammaproteobacteria</taxon>
        <taxon>Moraxellales</taxon>
        <taxon>Moraxellaceae</taxon>
        <taxon>Lwoffella</taxon>
    </lineage>
</organism>
<reference evidence="2 3" key="1">
    <citation type="submission" date="2017-02" db="EMBL/GenBank/DDBJ databases">
        <title>Draft genome sequence of Moraxella lincolnii CCUG 9405T type strain.</title>
        <authorList>
            <person name="Salva-Serra F."/>
            <person name="Engstrom-Jakobsson H."/>
            <person name="Thorell K."/>
            <person name="Jaen-Luchoro D."/>
            <person name="Gonzales-Siles L."/>
            <person name="Karlsson R."/>
            <person name="Yazdan S."/>
            <person name="Boulund F."/>
            <person name="Johnning A."/>
            <person name="Engstrand L."/>
            <person name="Kristiansson E."/>
            <person name="Moore E."/>
        </authorList>
    </citation>
    <scope>NUCLEOTIDE SEQUENCE [LARGE SCALE GENOMIC DNA]</scope>
    <source>
        <strain evidence="2 3">CCUG 9405</strain>
    </source>
</reference>
<feature type="domain" description="YrdC-like" evidence="1">
    <location>
        <begin position="13"/>
        <end position="199"/>
    </location>
</feature>
<sequence>MQTLYIHPENPQPRLIQQVVTALKQDQLIIYPTDTSYAFGCQIGSKLALQKLKHIRQLDDKHQFTLLCRDLSEIATYASIDNQQFKILKANTPAAITYILNATKDVPKKLAHAKKHSIGIRVPANPIAQAILAELNEPMLTSSIHLPNTELQTDDPFIIEQALSNQVDLMIDAGLLTTEQTTIIDMTNNSPMVIREGAVDSSTLVF</sequence>
<dbReference type="PANTHER" id="PTHR42828">
    <property type="entry name" value="DHBP SYNTHASE RIBB-LIKE ALPHA/BETA DOMAIN-CONTAINING PROTEIN"/>
    <property type="match status" value="1"/>
</dbReference>
<dbReference type="PROSITE" id="PS51163">
    <property type="entry name" value="YRDC"/>
    <property type="match status" value="1"/>
</dbReference>
<name>A0A1T0CB33_9GAMM</name>
<evidence type="ECO:0000259" key="1">
    <source>
        <dbReference type="PROSITE" id="PS51163"/>
    </source>
</evidence>
<keyword evidence="3" id="KW-1185">Reference proteome</keyword>
<dbReference type="PANTHER" id="PTHR42828:SF3">
    <property type="entry name" value="THREONYLCARBAMOYL-AMP SYNTHASE"/>
    <property type="match status" value="1"/>
</dbReference>
<dbReference type="Gene3D" id="3.90.870.10">
    <property type="entry name" value="DHBP synthase"/>
    <property type="match status" value="1"/>
</dbReference>
<dbReference type="RefSeq" id="WP_078308215.1">
    <property type="nucleotide sequence ID" value="NZ_MUYT01000015.1"/>
</dbReference>
<gene>
    <name evidence="2" type="ORF">B0682_08380</name>
</gene>
<accession>A0A1T0CB33</accession>
<protein>
    <submittedName>
        <fullName evidence="2">Threonylcarbamoyl-AMP synthase</fullName>
    </submittedName>
</protein>
<evidence type="ECO:0000313" key="3">
    <source>
        <dbReference type="Proteomes" id="UP000191094"/>
    </source>
</evidence>
<proteinExistence type="predicted"/>
<dbReference type="STRING" id="90241.B0682_08380"/>
<dbReference type="NCBIfam" id="TIGR00057">
    <property type="entry name" value="L-threonylcarbamoyladenylate synthase"/>
    <property type="match status" value="1"/>
</dbReference>
<dbReference type="EMBL" id="MUYT01000015">
    <property type="protein sequence ID" value="OOS19552.1"/>
    <property type="molecule type" value="Genomic_DNA"/>
</dbReference>
<dbReference type="GO" id="GO:0003725">
    <property type="term" value="F:double-stranded RNA binding"/>
    <property type="evidence" value="ECO:0007669"/>
    <property type="project" value="InterPro"/>
</dbReference>
<dbReference type="InterPro" id="IPR052532">
    <property type="entry name" value="SUA5_domain"/>
</dbReference>
<dbReference type="AlphaFoldDB" id="A0A1T0CB33"/>
<dbReference type="OrthoDB" id="9781656at2"/>